<dbReference type="SUPFAM" id="SSF56281">
    <property type="entry name" value="Metallo-hydrolase/oxidoreductase"/>
    <property type="match status" value="1"/>
</dbReference>
<sequence length="265" mass="29958">MNKKVMIISVVIVFIVAVIIACVNEIKVDNEIKLNKNDKTTKTITTTTNQERKDDDIMDGITLNYQSSIRIEKNGKVIYFDPYKIEGNLNDADYIFITHSHYDHYSEDDIKKVMKNDTKFVVTSDLESKVKALGVLEDNVLVVYPNEEHKIDDISFETIPAYNIDKTYHKKSYNWVGYVIDLDGVKYYDVGDSDVTDEFKNVSCDVIFVPVGGTYTMTDSEAARAVNEMKPKYAVPVHYGEVGSSTNADNFVNGLNDDITGVILK</sequence>
<evidence type="ECO:0000313" key="3">
    <source>
        <dbReference type="Proteomes" id="UP000824074"/>
    </source>
</evidence>
<accession>A0A9D1IPI7</accession>
<protein>
    <submittedName>
        <fullName evidence="2">MBL fold metallo-hydrolase</fullName>
    </submittedName>
</protein>
<dbReference type="InterPro" id="IPR050114">
    <property type="entry name" value="UPF0173_UPF0282_UlaG_hydrolase"/>
</dbReference>
<reference evidence="2" key="2">
    <citation type="journal article" date="2021" name="PeerJ">
        <title>Extensive microbial diversity within the chicken gut microbiome revealed by metagenomics and culture.</title>
        <authorList>
            <person name="Gilroy R."/>
            <person name="Ravi A."/>
            <person name="Getino M."/>
            <person name="Pursley I."/>
            <person name="Horton D.L."/>
            <person name="Alikhan N.F."/>
            <person name="Baker D."/>
            <person name="Gharbi K."/>
            <person name="Hall N."/>
            <person name="Watson M."/>
            <person name="Adriaenssens E.M."/>
            <person name="Foster-Nyarko E."/>
            <person name="Jarju S."/>
            <person name="Secka A."/>
            <person name="Antonio M."/>
            <person name="Oren A."/>
            <person name="Chaudhuri R.R."/>
            <person name="La Ragione R."/>
            <person name="Hildebrand F."/>
            <person name="Pallen M.J."/>
        </authorList>
    </citation>
    <scope>NUCLEOTIDE SEQUENCE</scope>
    <source>
        <strain evidence="2">CHK193-30670</strain>
    </source>
</reference>
<dbReference type="InterPro" id="IPR036866">
    <property type="entry name" value="RibonucZ/Hydroxyglut_hydro"/>
</dbReference>
<feature type="transmembrane region" description="Helical" evidence="1">
    <location>
        <begin position="6"/>
        <end position="26"/>
    </location>
</feature>
<dbReference type="Pfam" id="PF13483">
    <property type="entry name" value="Lactamase_B_3"/>
    <property type="match status" value="1"/>
</dbReference>
<dbReference type="EMBL" id="DVMT01000037">
    <property type="protein sequence ID" value="HIU40386.1"/>
    <property type="molecule type" value="Genomic_DNA"/>
</dbReference>
<keyword evidence="1" id="KW-0812">Transmembrane</keyword>
<keyword evidence="1" id="KW-1133">Transmembrane helix</keyword>
<name>A0A9D1IPI7_9FIRM</name>
<organism evidence="2 3">
    <name type="scientific">Candidatus Aphodocola excrementigallinarum</name>
    <dbReference type="NCBI Taxonomy" id="2840670"/>
    <lineage>
        <taxon>Bacteria</taxon>
        <taxon>Bacillati</taxon>
        <taxon>Bacillota</taxon>
        <taxon>Bacilli</taxon>
        <taxon>Candidatus Aphodocola</taxon>
    </lineage>
</organism>
<evidence type="ECO:0000313" key="2">
    <source>
        <dbReference type="EMBL" id="HIU40386.1"/>
    </source>
</evidence>
<dbReference type="AlphaFoldDB" id="A0A9D1IPI7"/>
<keyword evidence="1" id="KW-0472">Membrane</keyword>
<evidence type="ECO:0000256" key="1">
    <source>
        <dbReference type="SAM" id="Phobius"/>
    </source>
</evidence>
<gene>
    <name evidence="2" type="ORF">IAB68_03715</name>
</gene>
<comment type="caution">
    <text evidence="2">The sequence shown here is derived from an EMBL/GenBank/DDBJ whole genome shotgun (WGS) entry which is preliminary data.</text>
</comment>
<reference evidence="2" key="1">
    <citation type="submission" date="2020-10" db="EMBL/GenBank/DDBJ databases">
        <authorList>
            <person name="Gilroy R."/>
        </authorList>
    </citation>
    <scope>NUCLEOTIDE SEQUENCE</scope>
    <source>
        <strain evidence="2">CHK193-30670</strain>
    </source>
</reference>
<dbReference type="PANTHER" id="PTHR43546">
    <property type="entry name" value="UPF0173 METAL-DEPENDENT HYDROLASE MJ1163-RELATED"/>
    <property type="match status" value="1"/>
</dbReference>
<dbReference type="PANTHER" id="PTHR43546:SF8">
    <property type="entry name" value="METALLO-BETA-LACTAMASE DOMAIN-CONTAINING PROTEIN"/>
    <property type="match status" value="1"/>
</dbReference>
<proteinExistence type="predicted"/>
<dbReference type="Proteomes" id="UP000824074">
    <property type="component" value="Unassembled WGS sequence"/>
</dbReference>
<dbReference type="PROSITE" id="PS51257">
    <property type="entry name" value="PROKAR_LIPOPROTEIN"/>
    <property type="match status" value="1"/>
</dbReference>
<dbReference type="Gene3D" id="3.60.15.10">
    <property type="entry name" value="Ribonuclease Z/Hydroxyacylglutathione hydrolase-like"/>
    <property type="match status" value="1"/>
</dbReference>